<evidence type="ECO:0000256" key="1">
    <source>
        <dbReference type="SAM" id="Coils"/>
    </source>
</evidence>
<organism evidence="4 5">
    <name type="scientific">Enterococcus rivorum</name>
    <dbReference type="NCBI Taxonomy" id="762845"/>
    <lineage>
        <taxon>Bacteria</taxon>
        <taxon>Bacillati</taxon>
        <taxon>Bacillota</taxon>
        <taxon>Bacilli</taxon>
        <taxon>Lactobacillales</taxon>
        <taxon>Enterococcaceae</taxon>
        <taxon>Enterococcus</taxon>
    </lineage>
</organism>
<evidence type="ECO:0000256" key="3">
    <source>
        <dbReference type="SAM" id="Phobius"/>
    </source>
</evidence>
<comment type="caution">
    <text evidence="4">The sequence shown here is derived from an EMBL/GenBank/DDBJ whole genome shotgun (WGS) entry which is preliminary data.</text>
</comment>
<evidence type="ECO:0000256" key="2">
    <source>
        <dbReference type="SAM" id="MobiDB-lite"/>
    </source>
</evidence>
<keyword evidence="3" id="KW-1133">Transmembrane helix</keyword>
<keyword evidence="3" id="KW-0812">Transmembrane</keyword>
<evidence type="ECO:0000313" key="5">
    <source>
        <dbReference type="Proteomes" id="UP000095256"/>
    </source>
</evidence>
<protein>
    <submittedName>
        <fullName evidence="4">Uncharacterized protein</fullName>
    </submittedName>
</protein>
<evidence type="ECO:0000313" key="4">
    <source>
        <dbReference type="EMBL" id="OEH83372.1"/>
    </source>
</evidence>
<accession>A0A1E5KZN9</accession>
<name>A0A1E5KZN9_9ENTE</name>
<feature type="transmembrane region" description="Helical" evidence="3">
    <location>
        <begin position="77"/>
        <end position="96"/>
    </location>
</feature>
<keyword evidence="3" id="KW-0472">Membrane</keyword>
<dbReference type="Proteomes" id="UP000095256">
    <property type="component" value="Unassembled WGS sequence"/>
</dbReference>
<feature type="compositionally biased region" description="Basic and acidic residues" evidence="2">
    <location>
        <begin position="63"/>
        <end position="72"/>
    </location>
</feature>
<dbReference type="STRING" id="762845.BCR26_09940"/>
<proteinExistence type="predicted"/>
<dbReference type="EMBL" id="MIEK01000008">
    <property type="protein sequence ID" value="OEH83372.1"/>
    <property type="molecule type" value="Genomic_DNA"/>
</dbReference>
<dbReference type="Pfam" id="PF26336">
    <property type="entry name" value="MacP_activator"/>
    <property type="match status" value="1"/>
</dbReference>
<dbReference type="RefSeq" id="WP_069697667.1">
    <property type="nucleotide sequence ID" value="NZ_JAGGMA010000017.1"/>
</dbReference>
<dbReference type="OrthoDB" id="2193963at2"/>
<reference evidence="4 5" key="1">
    <citation type="submission" date="2016-09" db="EMBL/GenBank/DDBJ databases">
        <authorList>
            <person name="Capua I."/>
            <person name="De Benedictis P."/>
            <person name="Joannis T."/>
            <person name="Lombin L.H."/>
            <person name="Cattoli G."/>
        </authorList>
    </citation>
    <scope>NUCLEOTIDE SEQUENCE [LARGE SCALE GENOMIC DNA]</scope>
    <source>
        <strain evidence="4 5">LMG 25899</strain>
    </source>
</reference>
<keyword evidence="1" id="KW-0175">Coiled coil</keyword>
<gene>
    <name evidence="4" type="ORF">BCR26_09940</name>
</gene>
<dbReference type="InterPro" id="IPR047752">
    <property type="entry name" value="MacP"/>
</dbReference>
<feature type="coiled-coil region" evidence="1">
    <location>
        <begin position="15"/>
        <end position="51"/>
    </location>
</feature>
<keyword evidence="5" id="KW-1185">Reference proteome</keyword>
<dbReference type="NCBIfam" id="NF038277">
    <property type="entry name" value="accessory_MacP"/>
    <property type="match status" value="1"/>
</dbReference>
<dbReference type="AlphaFoldDB" id="A0A1E5KZN9"/>
<feature type="region of interest" description="Disordered" evidence="2">
    <location>
        <begin position="51"/>
        <end position="72"/>
    </location>
</feature>
<sequence length="98" mass="11517">MGKGPLITRSELRKRKEEEERLAEKEFKVEKKAADKEYQRKEKEIAKFYRKEQQKQKPITKSRSGEQTKIRERSSTLNKAIIIIAILLAVVAYIVLNL</sequence>